<evidence type="ECO:0000256" key="6">
    <source>
        <dbReference type="SAM" id="MobiDB-lite"/>
    </source>
</evidence>
<dbReference type="OrthoDB" id="5292592at2"/>
<feature type="transmembrane region" description="Helical" evidence="7">
    <location>
        <begin position="393"/>
        <end position="410"/>
    </location>
</feature>
<dbReference type="InterPro" id="IPR003838">
    <property type="entry name" value="ABC3_permease_C"/>
</dbReference>
<keyword evidence="11" id="KW-1185">Reference proteome</keyword>
<evidence type="ECO:0000259" key="8">
    <source>
        <dbReference type="Pfam" id="PF02687"/>
    </source>
</evidence>
<evidence type="ECO:0000256" key="2">
    <source>
        <dbReference type="ARBA" id="ARBA00022475"/>
    </source>
</evidence>
<feature type="domain" description="ABC3 transporter permease C-terminal" evidence="8">
    <location>
        <begin position="715"/>
        <end position="828"/>
    </location>
</feature>
<evidence type="ECO:0000313" key="11">
    <source>
        <dbReference type="Proteomes" id="UP000288259"/>
    </source>
</evidence>
<dbReference type="InterPro" id="IPR025857">
    <property type="entry name" value="MacB_PCD"/>
</dbReference>
<dbReference type="PANTHER" id="PTHR30287">
    <property type="entry name" value="MEMBRANE COMPONENT OF PREDICTED ABC SUPERFAMILY METABOLITE UPTAKE TRANSPORTER"/>
    <property type="match status" value="1"/>
</dbReference>
<dbReference type="PANTHER" id="PTHR30287:SF1">
    <property type="entry name" value="INNER MEMBRANE PROTEIN"/>
    <property type="match status" value="1"/>
</dbReference>
<evidence type="ECO:0000256" key="5">
    <source>
        <dbReference type="ARBA" id="ARBA00023136"/>
    </source>
</evidence>
<reference evidence="11" key="1">
    <citation type="journal article" date="2018" name="Front. Microbiol.">
        <title>Genome-Based Analysis Reveals the Taxonomy and Diversity of the Family Idiomarinaceae.</title>
        <authorList>
            <person name="Liu Y."/>
            <person name="Lai Q."/>
            <person name="Shao Z."/>
        </authorList>
    </citation>
    <scope>NUCLEOTIDE SEQUENCE [LARGE SCALE GENOMIC DNA]</scope>
    <source>
        <strain evidence="11">CVS-6</strain>
    </source>
</reference>
<dbReference type="GO" id="GO:0005886">
    <property type="term" value="C:plasma membrane"/>
    <property type="evidence" value="ECO:0007669"/>
    <property type="project" value="UniProtKB-SubCell"/>
</dbReference>
<comment type="subcellular location">
    <subcellularLocation>
        <location evidence="1">Cell membrane</location>
        <topology evidence="1">Multi-pass membrane protein</topology>
    </subcellularLocation>
</comment>
<protein>
    <submittedName>
        <fullName evidence="10">ABC transporter permease</fullName>
    </submittedName>
</protein>
<feature type="transmembrane region" description="Helical" evidence="7">
    <location>
        <begin position="303"/>
        <end position="330"/>
    </location>
</feature>
<dbReference type="InterPro" id="IPR038766">
    <property type="entry name" value="Membrane_comp_ABC_pdt"/>
</dbReference>
<keyword evidence="3 7" id="KW-0812">Transmembrane</keyword>
<feature type="transmembrane region" description="Helical" evidence="7">
    <location>
        <begin position="256"/>
        <end position="276"/>
    </location>
</feature>
<proteinExistence type="predicted"/>
<dbReference type="EMBL" id="PIPY01000011">
    <property type="protein sequence ID" value="RUO58599.1"/>
    <property type="molecule type" value="Genomic_DNA"/>
</dbReference>
<evidence type="ECO:0000259" key="9">
    <source>
        <dbReference type="Pfam" id="PF12704"/>
    </source>
</evidence>
<dbReference type="Pfam" id="PF12704">
    <property type="entry name" value="MacB_PCD"/>
    <property type="match status" value="1"/>
</dbReference>
<evidence type="ECO:0000256" key="1">
    <source>
        <dbReference type="ARBA" id="ARBA00004651"/>
    </source>
</evidence>
<name>A0A432YCA3_9GAMM</name>
<feature type="transmembrane region" description="Helical" evidence="7">
    <location>
        <begin position="709"/>
        <end position="730"/>
    </location>
</feature>
<feature type="transmembrane region" description="Helical" evidence="7">
    <location>
        <begin position="799"/>
        <end position="825"/>
    </location>
</feature>
<feature type="transmembrane region" description="Helical" evidence="7">
    <location>
        <begin position="764"/>
        <end position="787"/>
    </location>
</feature>
<dbReference type="Proteomes" id="UP000288259">
    <property type="component" value="Unassembled WGS sequence"/>
</dbReference>
<dbReference type="RefSeq" id="WP_126755257.1">
    <property type="nucleotide sequence ID" value="NZ_PIPY01000011.1"/>
</dbReference>
<dbReference type="AlphaFoldDB" id="A0A432YCA3"/>
<gene>
    <name evidence="10" type="ORF">CWI71_10645</name>
</gene>
<keyword evidence="2" id="KW-1003">Cell membrane</keyword>
<feature type="domain" description="MacB-like periplasmic core" evidence="9">
    <location>
        <begin position="21"/>
        <end position="225"/>
    </location>
</feature>
<organism evidence="10 11">
    <name type="scientific">Pseudidiomarina insulisalsae</name>
    <dbReference type="NCBI Taxonomy" id="575789"/>
    <lineage>
        <taxon>Bacteria</taxon>
        <taxon>Pseudomonadati</taxon>
        <taxon>Pseudomonadota</taxon>
        <taxon>Gammaproteobacteria</taxon>
        <taxon>Alteromonadales</taxon>
        <taxon>Idiomarinaceae</taxon>
        <taxon>Pseudidiomarina</taxon>
    </lineage>
</organism>
<comment type="caution">
    <text evidence="10">The sequence shown here is derived from an EMBL/GenBank/DDBJ whole genome shotgun (WGS) entry which is preliminary data.</text>
</comment>
<feature type="transmembrane region" description="Helical" evidence="7">
    <location>
        <begin position="416"/>
        <end position="439"/>
    </location>
</feature>
<feature type="region of interest" description="Disordered" evidence="6">
    <location>
        <begin position="553"/>
        <end position="572"/>
    </location>
</feature>
<sequence length="837" mass="93192">MWARISWRLLKQELRRGELTIMAAAIVLSVTAVLSLALFTERLQSGLTARSAEFLAADRVLSSRRAVDESWLERARDEGLQLANRVVFNSMAFANDELALVDVKAVSEGYPLRGELRTAEQPYAPEQVTQGIPEAGEAWVASALFQELALEVGDTIEVGDSQFRVSKVLTYEPDVGFSVFTDSPNVLINYSELEATGLIQPGSRVRYNILYAGPGEALTEYEEWLKPQLNDDTHNWRSIEDGDSPLARSLRRAERFMLLASLLGVVLAATAVAVAAQRYCQRNYDVVAIFKTLGAQRQQIQRVFIMHLLLLTLLSIATGLLLGWLLQGLVVDLVASYFDVNLPPAGSRGYLLAAGTGLVSAVMFTLYPLLRLIEIPPLRVLNRQMTGSGSGRWLHWLASGGTIYFLLWLYSQQWLLSTALFAGGALAALILLLVGRLFIRASRQAGMQAGSAWRLAMAGLQRRAQANSVQMLSFSTAIMLLLLVLALRHELLADWQEQLPEDAPNYFLVNVAQSDVEQLQQRFEERNVEANDMYPIVPGRMIAVNDMPVLDEVSKEEQESAEAPQSEQREGFGRELSLTWRDELPPNNTVVAGEWWQDNAKPQVSIESEVAERLRVGIGDELTFNIGGEVFTVPITSVREVNWGSLQPNFYMIFNTATLSDFPATYISSFNLPQERKDELYQLFRPFPQVSLIDLDAIIDQLREVIEQVSIAILFVLILVIIAGILVLLAQVQASMEEREKELVILRTLGAPAKLLSRSVTYEFVILGAISGFIATLAMELSLWILQTQVFELAASVHWRFWLIGPLAGALIVGTMGRVACARLIRRNTAQLIRRLA</sequence>
<feature type="transmembrane region" description="Helical" evidence="7">
    <location>
        <begin position="21"/>
        <end position="40"/>
    </location>
</feature>
<evidence type="ECO:0000313" key="10">
    <source>
        <dbReference type="EMBL" id="RUO58599.1"/>
    </source>
</evidence>
<keyword evidence="4 7" id="KW-1133">Transmembrane helix</keyword>
<evidence type="ECO:0000256" key="7">
    <source>
        <dbReference type="SAM" id="Phobius"/>
    </source>
</evidence>
<feature type="transmembrane region" description="Helical" evidence="7">
    <location>
        <begin position="469"/>
        <end position="487"/>
    </location>
</feature>
<evidence type="ECO:0000256" key="4">
    <source>
        <dbReference type="ARBA" id="ARBA00022989"/>
    </source>
</evidence>
<evidence type="ECO:0000256" key="3">
    <source>
        <dbReference type="ARBA" id="ARBA00022692"/>
    </source>
</evidence>
<keyword evidence="5 7" id="KW-0472">Membrane</keyword>
<feature type="transmembrane region" description="Helical" evidence="7">
    <location>
        <begin position="350"/>
        <end position="373"/>
    </location>
</feature>
<dbReference type="Pfam" id="PF02687">
    <property type="entry name" value="FtsX"/>
    <property type="match status" value="2"/>
</dbReference>
<accession>A0A432YCA3</accession>
<feature type="domain" description="ABC3 transporter permease C-terminal" evidence="8">
    <location>
        <begin position="259"/>
        <end position="377"/>
    </location>
</feature>